<keyword evidence="3" id="KW-1185">Reference proteome</keyword>
<dbReference type="EMBL" id="BAABME010017429">
    <property type="protein sequence ID" value="GAA0150034.1"/>
    <property type="molecule type" value="Genomic_DNA"/>
</dbReference>
<evidence type="ECO:0000256" key="1">
    <source>
        <dbReference type="SAM" id="Coils"/>
    </source>
</evidence>
<protein>
    <submittedName>
        <fullName evidence="2">Uncharacterized protein</fullName>
    </submittedName>
</protein>
<dbReference type="Proteomes" id="UP001454036">
    <property type="component" value="Unassembled WGS sequence"/>
</dbReference>
<evidence type="ECO:0000313" key="3">
    <source>
        <dbReference type="Proteomes" id="UP001454036"/>
    </source>
</evidence>
<comment type="caution">
    <text evidence="2">The sequence shown here is derived from an EMBL/GenBank/DDBJ whole genome shotgun (WGS) entry which is preliminary data.</text>
</comment>
<name>A0AAV3PED3_LITER</name>
<evidence type="ECO:0000313" key="2">
    <source>
        <dbReference type="EMBL" id="GAA0150034.1"/>
    </source>
</evidence>
<gene>
    <name evidence="2" type="ORF">LIER_37051</name>
</gene>
<organism evidence="2 3">
    <name type="scientific">Lithospermum erythrorhizon</name>
    <name type="common">Purple gromwell</name>
    <name type="synonym">Lithospermum officinale var. erythrorhizon</name>
    <dbReference type="NCBI Taxonomy" id="34254"/>
    <lineage>
        <taxon>Eukaryota</taxon>
        <taxon>Viridiplantae</taxon>
        <taxon>Streptophyta</taxon>
        <taxon>Embryophyta</taxon>
        <taxon>Tracheophyta</taxon>
        <taxon>Spermatophyta</taxon>
        <taxon>Magnoliopsida</taxon>
        <taxon>eudicotyledons</taxon>
        <taxon>Gunneridae</taxon>
        <taxon>Pentapetalae</taxon>
        <taxon>asterids</taxon>
        <taxon>lamiids</taxon>
        <taxon>Boraginales</taxon>
        <taxon>Boraginaceae</taxon>
        <taxon>Boraginoideae</taxon>
        <taxon>Lithospermeae</taxon>
        <taxon>Lithospermum</taxon>
    </lineage>
</organism>
<feature type="coiled-coil region" evidence="1">
    <location>
        <begin position="91"/>
        <end position="125"/>
    </location>
</feature>
<dbReference type="AlphaFoldDB" id="A0AAV3PED3"/>
<sequence>MNIKGIDFASDENEDRWNFVCARNIFAERYLSEATVKNQTYMDILDESEIKALPLTITDKLVSGKRVVDVEVKGAGQFAAVPEGAAAALLIKAYEEEQKVMEADIRLKKNRVSELKAKIQALQTTVPLAVNDSVDVDNKAAAPDIAKPVDDPPSVNAPTFDVAEVLDETPPSHV</sequence>
<accession>A0AAV3PED3</accession>
<keyword evidence="1" id="KW-0175">Coiled coil</keyword>
<reference evidence="2 3" key="1">
    <citation type="submission" date="2024-01" db="EMBL/GenBank/DDBJ databases">
        <title>The complete chloroplast genome sequence of Lithospermum erythrorhizon: insights into the phylogenetic relationship among Boraginaceae species and the maternal lineages of purple gromwells.</title>
        <authorList>
            <person name="Okada T."/>
            <person name="Watanabe K."/>
        </authorList>
    </citation>
    <scope>NUCLEOTIDE SEQUENCE [LARGE SCALE GENOMIC DNA]</scope>
</reference>
<proteinExistence type="predicted"/>